<protein>
    <recommendedName>
        <fullName evidence="2">Acetyltransferase</fullName>
    </recommendedName>
</protein>
<evidence type="ECO:0008006" key="2">
    <source>
        <dbReference type="Google" id="ProtNLM"/>
    </source>
</evidence>
<dbReference type="AlphaFoldDB" id="A0A6V7BGE3"/>
<dbReference type="GeneID" id="80258271"/>
<evidence type="ECO:0000313" key="1">
    <source>
        <dbReference type="EMBL" id="CAD0301350.1"/>
    </source>
</evidence>
<organism evidence="1">
    <name type="scientific">Xanthomonas hortorum pv. gardneri</name>
    <dbReference type="NCBI Taxonomy" id="2754056"/>
    <lineage>
        <taxon>Bacteria</taxon>
        <taxon>Pseudomonadati</taxon>
        <taxon>Pseudomonadota</taxon>
        <taxon>Gammaproteobacteria</taxon>
        <taxon>Lysobacterales</taxon>
        <taxon>Lysobacteraceae</taxon>
        <taxon>Xanthomonas</taxon>
    </lineage>
</organism>
<accession>A0A6V7BGE3</accession>
<gene>
    <name evidence="1" type="ORF">CFBP8129_02810</name>
</gene>
<proteinExistence type="predicted"/>
<name>A0A6V7BGE3_9XANT</name>
<dbReference type="RefSeq" id="WP_006449823.1">
    <property type="nucleotide sequence ID" value="NZ_CP018728.1"/>
</dbReference>
<reference evidence="1" key="1">
    <citation type="submission" date="2020-07" db="EMBL/GenBank/DDBJ databases">
        <authorList>
            <person name="Pothier F. J."/>
        </authorList>
    </citation>
    <scope>NUCLEOTIDE SEQUENCE</scope>
    <source>
        <strain evidence="1">CFBP 8129</strain>
    </source>
</reference>
<dbReference type="EMBL" id="LR828253">
    <property type="protein sequence ID" value="CAD0301361.1"/>
    <property type="molecule type" value="Genomic_DNA"/>
</dbReference>
<sequence>MSPSQVREVQLHDYPALLALNNAHATELSFSKHVQYLEKLL</sequence>
<dbReference type="EMBL" id="LR828253">
    <property type="protein sequence ID" value="CAD0301350.1"/>
    <property type="molecule type" value="Genomic_DNA"/>
</dbReference>